<dbReference type="PRINTS" id="PR00413">
    <property type="entry name" value="HADHALOGNASE"/>
</dbReference>
<dbReference type="SFLD" id="SFLDG01135">
    <property type="entry name" value="C1.5.6:_HAD__Beta-PGM__Phospha"/>
    <property type="match status" value="1"/>
</dbReference>
<organism evidence="1 2">
    <name type="scientific">Parashewanella curva</name>
    <dbReference type="NCBI Taxonomy" id="2338552"/>
    <lineage>
        <taxon>Bacteria</taxon>
        <taxon>Pseudomonadati</taxon>
        <taxon>Pseudomonadota</taxon>
        <taxon>Gammaproteobacteria</taxon>
        <taxon>Alteromonadales</taxon>
        <taxon>Shewanellaceae</taxon>
        <taxon>Parashewanella</taxon>
    </lineage>
</organism>
<dbReference type="PANTHER" id="PTHR47478">
    <property type="match status" value="1"/>
</dbReference>
<dbReference type="RefSeq" id="WP_121839612.1">
    <property type="nucleotide sequence ID" value="NZ_ML014793.1"/>
</dbReference>
<name>A0A3L8PUV9_9GAMM</name>
<evidence type="ECO:0000313" key="1">
    <source>
        <dbReference type="EMBL" id="RLV59110.1"/>
    </source>
</evidence>
<dbReference type="Pfam" id="PF00702">
    <property type="entry name" value="Hydrolase"/>
    <property type="match status" value="1"/>
</dbReference>
<dbReference type="NCBIfam" id="TIGR02254">
    <property type="entry name" value="YjjG_YfnB"/>
    <property type="match status" value="1"/>
</dbReference>
<dbReference type="SFLD" id="SFLDS00003">
    <property type="entry name" value="Haloacid_Dehalogenase"/>
    <property type="match status" value="1"/>
</dbReference>
<dbReference type="CDD" id="cd04305">
    <property type="entry name" value="HAD_Neu5Ac-Pase_like"/>
    <property type="match status" value="1"/>
</dbReference>
<keyword evidence="2" id="KW-1185">Reference proteome</keyword>
<dbReference type="InterPro" id="IPR006439">
    <property type="entry name" value="HAD-SF_hydro_IA"/>
</dbReference>
<dbReference type="SUPFAM" id="SSF56784">
    <property type="entry name" value="HAD-like"/>
    <property type="match status" value="1"/>
</dbReference>
<dbReference type="InterPro" id="IPR011951">
    <property type="entry name" value="HAD-SF_hydro_IA_YjjG/PynA"/>
</dbReference>
<dbReference type="InterPro" id="IPR036412">
    <property type="entry name" value="HAD-like_sf"/>
</dbReference>
<protein>
    <submittedName>
        <fullName evidence="1">DUMP phosphatase</fullName>
        <ecNumber evidence="1">3.1.3.5</ecNumber>
    </submittedName>
</protein>
<dbReference type="InterPro" id="IPR052550">
    <property type="entry name" value="Pyrimidine_5'-ntase_YjjG"/>
</dbReference>
<accession>A0A3L8PUV9</accession>
<dbReference type="NCBIfam" id="NF006976">
    <property type="entry name" value="PRK09449.1"/>
    <property type="match status" value="1"/>
</dbReference>
<dbReference type="Gene3D" id="3.40.50.1000">
    <property type="entry name" value="HAD superfamily/HAD-like"/>
    <property type="match status" value="1"/>
</dbReference>
<dbReference type="Gene3D" id="1.10.150.240">
    <property type="entry name" value="Putative phosphatase, domain 2"/>
    <property type="match status" value="1"/>
</dbReference>
<dbReference type="SFLD" id="SFLDG01129">
    <property type="entry name" value="C1.5:_HAD__Beta-PGM__Phosphata"/>
    <property type="match status" value="1"/>
</dbReference>
<proteinExistence type="predicted"/>
<keyword evidence="1" id="KW-0378">Hydrolase</keyword>
<dbReference type="OrthoDB" id="148966at2"/>
<dbReference type="EMBL" id="QZEI01000044">
    <property type="protein sequence ID" value="RLV59110.1"/>
    <property type="molecule type" value="Genomic_DNA"/>
</dbReference>
<gene>
    <name evidence="1" type="ORF">D5018_13960</name>
</gene>
<dbReference type="NCBIfam" id="TIGR01549">
    <property type="entry name" value="HAD-SF-IA-v1"/>
    <property type="match status" value="1"/>
</dbReference>
<dbReference type="InterPro" id="IPR023214">
    <property type="entry name" value="HAD_sf"/>
</dbReference>
<comment type="caution">
    <text evidence="1">The sequence shown here is derived from an EMBL/GenBank/DDBJ whole genome shotgun (WGS) entry which is preliminary data.</text>
</comment>
<dbReference type="EC" id="3.1.3.5" evidence="1"/>
<reference evidence="1 2" key="1">
    <citation type="submission" date="2018-09" db="EMBL/GenBank/DDBJ databases">
        <title>Phylogeny of the Shewanellaceae, and recommendation for two new genera, Pseudoshewanella and Parashewanella.</title>
        <authorList>
            <person name="Wang G."/>
        </authorList>
    </citation>
    <scope>NUCLEOTIDE SEQUENCE [LARGE SCALE GENOMIC DNA]</scope>
    <source>
        <strain evidence="1 2">C51</strain>
    </source>
</reference>
<dbReference type="AlphaFoldDB" id="A0A3L8PUV9"/>
<dbReference type="Proteomes" id="UP000281474">
    <property type="component" value="Unassembled WGS sequence"/>
</dbReference>
<dbReference type="InterPro" id="IPR023198">
    <property type="entry name" value="PGP-like_dom2"/>
</dbReference>
<dbReference type="PANTHER" id="PTHR47478:SF1">
    <property type="entry name" value="PYRIMIDINE 5'-NUCLEOTIDASE YJJG"/>
    <property type="match status" value="1"/>
</dbReference>
<sequence length="227" mass="25971">MKLSQYQWLLFDADETLFDFDAFSGLKHALSQYGVNFTEDDYAEYQKTNKALWDQYQAHEIDTNTLQRQRFHTWSQRLNVPATTLNANFLASMAEICQPLPGAHELLKSITPDVNIGIITNGLTGLQQGRLHNTGFDQYLDLLVISEVVGVGKPSPEIFEYAFERMGHPEKANVLMVGDNLHTDVIGGNRFGIDTCWYNRHQLPNETDIIPTLEVHSHEDFKRWLLS</sequence>
<dbReference type="GO" id="GO:0008253">
    <property type="term" value="F:5'-nucleotidase activity"/>
    <property type="evidence" value="ECO:0007669"/>
    <property type="project" value="UniProtKB-EC"/>
</dbReference>
<evidence type="ECO:0000313" key="2">
    <source>
        <dbReference type="Proteomes" id="UP000281474"/>
    </source>
</evidence>